<dbReference type="InterPro" id="IPR000601">
    <property type="entry name" value="PKD_dom"/>
</dbReference>
<gene>
    <name evidence="4" type="ORF">IF651_04785</name>
</gene>
<reference evidence="4" key="2">
    <citation type="submission" date="2020-09" db="EMBL/GenBank/DDBJ databases">
        <authorList>
            <person name="Yu Y."/>
        </authorList>
    </citation>
    <scope>NUCLEOTIDE SEQUENCE</scope>
    <source>
        <strain evidence="4">KCTC 49039</strain>
    </source>
</reference>
<dbReference type="Gene3D" id="4.10.1080.10">
    <property type="entry name" value="TSP type-3 repeat"/>
    <property type="match status" value="1"/>
</dbReference>
<dbReference type="Gene3D" id="3.40.50.410">
    <property type="entry name" value="von Willebrand factor, type A domain"/>
    <property type="match status" value="1"/>
</dbReference>
<feature type="domain" description="PKD" evidence="3">
    <location>
        <begin position="1204"/>
        <end position="1270"/>
    </location>
</feature>
<dbReference type="InterPro" id="IPR001434">
    <property type="entry name" value="OmcB-like_DUF11"/>
</dbReference>
<dbReference type="GO" id="GO:0005975">
    <property type="term" value="P:carbohydrate metabolic process"/>
    <property type="evidence" value="ECO:0007669"/>
    <property type="project" value="UniProtKB-ARBA"/>
</dbReference>
<proteinExistence type="predicted"/>
<dbReference type="InterPro" id="IPR008979">
    <property type="entry name" value="Galactose-bd-like_sf"/>
</dbReference>
<feature type="signal peptide" evidence="1">
    <location>
        <begin position="1"/>
        <end position="26"/>
    </location>
</feature>
<dbReference type="SUPFAM" id="SSF53300">
    <property type="entry name" value="vWA-like"/>
    <property type="match status" value="1"/>
</dbReference>
<name>A0A927G8F9_9MICO</name>
<dbReference type="SUPFAM" id="SSF49299">
    <property type="entry name" value="PKD domain"/>
    <property type="match status" value="6"/>
</dbReference>
<dbReference type="NCBIfam" id="TIGR01451">
    <property type="entry name" value="B_ant_repeat"/>
    <property type="match status" value="1"/>
</dbReference>
<dbReference type="SMART" id="SM00089">
    <property type="entry name" value="PKD"/>
    <property type="match status" value="6"/>
</dbReference>
<organism evidence="4 5">
    <name type="scientific">Cellulosimicrobium arenosum</name>
    <dbReference type="NCBI Taxonomy" id="2708133"/>
    <lineage>
        <taxon>Bacteria</taxon>
        <taxon>Bacillati</taxon>
        <taxon>Actinomycetota</taxon>
        <taxon>Actinomycetes</taxon>
        <taxon>Micrococcales</taxon>
        <taxon>Promicromonosporaceae</taxon>
        <taxon>Cellulosimicrobium</taxon>
    </lineage>
</organism>
<evidence type="ECO:0000313" key="5">
    <source>
        <dbReference type="Proteomes" id="UP000610846"/>
    </source>
</evidence>
<dbReference type="InterPro" id="IPR013783">
    <property type="entry name" value="Ig-like_fold"/>
</dbReference>
<dbReference type="Pfam" id="PF01345">
    <property type="entry name" value="DUF11"/>
    <property type="match status" value="1"/>
</dbReference>
<evidence type="ECO:0000259" key="3">
    <source>
        <dbReference type="PROSITE" id="PS50093"/>
    </source>
</evidence>
<keyword evidence="1" id="KW-0732">Signal</keyword>
<protein>
    <submittedName>
        <fullName evidence="4">PKD domain-containing protein</fullName>
    </submittedName>
</protein>
<feature type="domain" description="PKD" evidence="3">
    <location>
        <begin position="1028"/>
        <end position="1092"/>
    </location>
</feature>
<feature type="domain" description="PKD" evidence="3">
    <location>
        <begin position="692"/>
        <end position="775"/>
    </location>
</feature>
<sequence>MRTSVRAVVAGVLAGVLATGTSVVVAGPAAANAQTFAFGRSVYGANEVVLIETGGLTRDCDFIETTSDVYVVPTGSVSPGSTLSDVSGTPNTIQSFLLGSAVIDEQVAITAPGGTLGTGTYDVVEDTCQNGIFDGSDTIAREAFSVQIPSSVPDLPGSAIAGMKSAASAEADHWNDAALAYSALFALVTTYELVSPFMGGSAGASLVQFYLTYVCSVPAISASPEGMPVSVHCPTASIQDTLRLRLEVVRTVANHARHYEGIAADPPDPDFADPALPGAVASFDWPSGDPVGTALADWADTVGQGEALTRTYLASMEKYQGAGQADDVAAALLQARDVQARASDLTVVLDRQDRAAEALDAALADAGLDADAALDDVRATQSRVAADGLTADEDRALRNAGLSGDEIDELNRVFVEDIELEHPYASLGEVVADQVAANASMSTAFTDVANAMDPVVAELEDLVDAQGATAHPVVDAAGPYSVPLGTPVDLAATCADCAQVAWDLDGDGDLDDATGATASYTPATSGDHLVTVRGTGPTGLVGVDVATVRVTAADPGVTLGGLEPAPDAGLVEVELGGTRELSATGTGPDGRQLTPQWELDGQPAGTGSTFTYAATSADPAAHDLRVVVSDGTSRRSAGWTVLVTHPDADGDGWTANVDCADDDADVHPGATEVPGNGLDDDCDPATRDSGPPAADFDAAPVPGILDEPVTLTDTSTDPDGEVATWEWDLDADGAADATTATLEHAWSTAGTYPVTLTVTDDDGESASVTHDVVVTDRPVAAFTVDPAQPEIGSTVRLTDASTDADGIASWEWDLDHDGSSFDVDSTEQSPEHELTADATVALRVVDTLGAASTVVTRHVDVSGPPVATFAPLPSEGRADVALVHHGARVLGSSSQSSGSYAAQEMVDVDYPDASRPWRTATGQVTDQWATLELADEYLVDAVELRSATSGPRLRDFEIAVSTTGSGTDDLTTVLQGTLANDASRQTFALDEPVPARYVRLDAHDRWGTTSYLAVDELRLLTGQVGDATVTFHDTTTDPDDDVVAWAWDLGDGTSSTAQTPTHTYAAPGTYPVTLTVTDAAGRTSSTTRPQTVVGPPAVAATGPAAVAEGSGAAFRDTTGTTDRAVVARTWTWGDGTTTTGTAAPSHAYPDDGTYDVTLAVTDSYGGQSTTTRSVTVTNANPTADAGANAALLVDDAWTPGASASDPGTGDRATLACRWDFGDGTSADVQPCSASTVRVPHTYTAAGTYTATLTATDKDGGTRTDTATATVSKRRSYLSVQPVPGTAGGGDVDVRAVLWDRETWAPLPGVPVTLEIGPETRTLTTDADGVVRASVPFSGSEASVTGSFAGDRVRAAATDTDTVTTTLRPPGDVVFLVDESGSMGSYQTAVRNNVVSISNQLAADIDHQIGLWGFGAGSDHSTPGRDVYLPHLHVPPTDNLDEVATAAGALTTSGGTEPGVNAIVDALGTGAGLRPDAGVCLVLVADEPVQQALGVTVADARAALAARGAVLYSIVTPGSGSKGYQDLALDSGGAVFDIGTFGANPTPVLEALLSGCVTQITQRPDLVTTVDDGRTEVGAGEDVTYTVTVANTGEAGATGVDLTVAVPAGASFVAASDGGTFADGTVTWPAAELAAGTSVERELTLRVAGGHGDTLAVTATAVDDGSHGADLTPDNNTATDTDTVVAAPRLTVVTKVVNDAGGTADPAAFAVDVVADGSVVASGTGSATGVAHDLSPGSYTLAPRSAVPGYVASVGPDCVDGVDLDHGDAVTCVVTFDDMAPSLVVHVDVEGGTATTDEIVLTLDGEPLDAGSTTTSLAGPRTVGVVAPEGYTISTGGDCAADGSVTLALAQEATCTVVATFVETDTDGDGVDDGDDVCPAYPDPAQTDSDGDGTGDACEQWSWPTGGTFAVGADAAHADGADVYFWGAQWSSHNGGGPNAFKGYVGADAAVPGPPGCGDRWTSRPGNSSHPPATVPEYMAVVVTADPVKKGSTTSGTVEKVVVVRTDPGYAGNPGHAGTGTVVATLCES</sequence>
<dbReference type="PROSITE" id="PS50022">
    <property type="entry name" value="FA58C_3"/>
    <property type="match status" value="1"/>
</dbReference>
<dbReference type="Gene3D" id="2.60.120.260">
    <property type="entry name" value="Galactose-binding domain-like"/>
    <property type="match status" value="1"/>
</dbReference>
<dbReference type="PANTHER" id="PTHR36842">
    <property type="entry name" value="PROTEIN TOLB HOMOLOG"/>
    <property type="match status" value="1"/>
</dbReference>
<dbReference type="Pfam" id="PF11617">
    <property type="entry name" value="Cu-binding_MopE"/>
    <property type="match status" value="1"/>
</dbReference>
<dbReference type="RefSeq" id="WP_191827964.1">
    <property type="nucleotide sequence ID" value="NZ_JACYHB010000003.1"/>
</dbReference>
<dbReference type="InterPro" id="IPR000421">
    <property type="entry name" value="FA58C"/>
</dbReference>
<dbReference type="Gene3D" id="2.60.40.10">
    <property type="entry name" value="Immunoglobulins"/>
    <property type="match status" value="7"/>
</dbReference>
<dbReference type="SUPFAM" id="SSF49785">
    <property type="entry name" value="Galactose-binding domain-like"/>
    <property type="match status" value="1"/>
</dbReference>
<dbReference type="GO" id="GO:0005509">
    <property type="term" value="F:calcium ion binding"/>
    <property type="evidence" value="ECO:0007669"/>
    <property type="project" value="InterPro"/>
</dbReference>
<reference evidence="4" key="1">
    <citation type="journal article" date="2018" name="Curr. Microbiol.">
        <title>Cellulosimicrobium arenosum sp. nov., Isolated from Marine Sediment Sand.</title>
        <authorList>
            <person name="Oh M."/>
            <person name="Kim J.H."/>
            <person name="Yoon J.H."/>
            <person name="Schumann P."/>
            <person name="Kim W."/>
        </authorList>
    </citation>
    <scope>NUCLEOTIDE SEQUENCE</scope>
    <source>
        <strain evidence="4">KCTC 49039</strain>
    </source>
</reference>
<dbReference type="InterPro" id="IPR036465">
    <property type="entry name" value="vWFA_dom_sf"/>
</dbReference>
<dbReference type="EMBL" id="JACYHB010000003">
    <property type="protein sequence ID" value="MBD8078372.1"/>
    <property type="molecule type" value="Genomic_DNA"/>
</dbReference>
<evidence type="ECO:0000256" key="1">
    <source>
        <dbReference type="SAM" id="SignalP"/>
    </source>
</evidence>
<dbReference type="SUPFAM" id="SSF103647">
    <property type="entry name" value="TSP type-3 repeat"/>
    <property type="match status" value="1"/>
</dbReference>
<dbReference type="Pfam" id="PF18911">
    <property type="entry name" value="PKD_4"/>
    <property type="match status" value="4"/>
</dbReference>
<dbReference type="InterPro" id="IPR047589">
    <property type="entry name" value="DUF11_rpt"/>
</dbReference>
<feature type="domain" description="F5/8 type C" evidence="2">
    <location>
        <begin position="870"/>
        <end position="1019"/>
    </location>
</feature>
<dbReference type="InterPro" id="IPR022409">
    <property type="entry name" value="PKD/Chitinase_dom"/>
</dbReference>
<keyword evidence="5" id="KW-1185">Reference proteome</keyword>
<evidence type="ECO:0000259" key="2">
    <source>
        <dbReference type="PROSITE" id="PS50022"/>
    </source>
</evidence>
<dbReference type="InterPro" id="IPR021655">
    <property type="entry name" value="Put_metal-bd"/>
</dbReference>
<dbReference type="Pfam" id="PF00754">
    <property type="entry name" value="F5_F8_type_C"/>
    <property type="match status" value="1"/>
</dbReference>
<dbReference type="PROSITE" id="PS50093">
    <property type="entry name" value="PKD"/>
    <property type="match status" value="4"/>
</dbReference>
<dbReference type="Proteomes" id="UP000610846">
    <property type="component" value="Unassembled WGS sequence"/>
</dbReference>
<dbReference type="InterPro" id="IPR035986">
    <property type="entry name" value="PKD_dom_sf"/>
</dbReference>
<dbReference type="CDD" id="cd00146">
    <property type="entry name" value="PKD"/>
    <property type="match status" value="3"/>
</dbReference>
<dbReference type="InterPro" id="IPR028974">
    <property type="entry name" value="TSP_type-3_rpt"/>
</dbReference>
<evidence type="ECO:0000313" key="4">
    <source>
        <dbReference type="EMBL" id="MBD8078372.1"/>
    </source>
</evidence>
<feature type="domain" description="PKD" evidence="3">
    <location>
        <begin position="1095"/>
        <end position="1177"/>
    </location>
</feature>
<feature type="chain" id="PRO_5038600297" evidence="1">
    <location>
        <begin position="27"/>
        <end position="2028"/>
    </location>
</feature>
<dbReference type="PANTHER" id="PTHR36842:SF1">
    <property type="entry name" value="PROTEIN TOLB"/>
    <property type="match status" value="1"/>
</dbReference>
<comment type="caution">
    <text evidence="4">The sequence shown here is derived from an EMBL/GenBank/DDBJ whole genome shotgun (WGS) entry which is preliminary data.</text>
</comment>
<accession>A0A927G8F9</accession>